<dbReference type="PANTHER" id="PTHR28094">
    <property type="entry name" value="MEIOTICALLY UP-REGULATED GENE 113 PROTEIN"/>
    <property type="match status" value="1"/>
</dbReference>
<dbReference type="Proteomes" id="UP000799772">
    <property type="component" value="Unassembled WGS sequence"/>
</dbReference>
<organism evidence="3 4">
    <name type="scientific">Rhizodiscina lignyota</name>
    <dbReference type="NCBI Taxonomy" id="1504668"/>
    <lineage>
        <taxon>Eukaryota</taxon>
        <taxon>Fungi</taxon>
        <taxon>Dikarya</taxon>
        <taxon>Ascomycota</taxon>
        <taxon>Pezizomycotina</taxon>
        <taxon>Dothideomycetes</taxon>
        <taxon>Pleosporomycetidae</taxon>
        <taxon>Aulographales</taxon>
        <taxon>Rhizodiscinaceae</taxon>
        <taxon>Rhizodiscina</taxon>
    </lineage>
</organism>
<feature type="compositionally biased region" description="Low complexity" evidence="1">
    <location>
        <begin position="394"/>
        <end position="404"/>
    </location>
</feature>
<dbReference type="Pfam" id="PF10544">
    <property type="entry name" value="T5orf172"/>
    <property type="match status" value="1"/>
</dbReference>
<keyword evidence="4" id="KW-1185">Reference proteome</keyword>
<name>A0A9P4I4M4_9PEZI</name>
<dbReference type="SMART" id="SM00974">
    <property type="entry name" value="T5orf172"/>
    <property type="match status" value="1"/>
</dbReference>
<dbReference type="OrthoDB" id="3511049at2759"/>
<sequence length="704" mass="78815">MAIVAGSDIKIFVPFEELRREIFSGETDQIQCAYYTTSHSRCPELVKLEKRDLRRLDNVFKSTELTLQDVKSFKRHLLCVKHHHDTKRFNAGFFYRAGWCSRLDVASASRNAELPTSSPRKETEDTLIVTLKIPSEHLARICAQGPATRDASPPTADSENPSGRPASKRSAGLDYETPIHKRQKSSTNPLNVHGDGGSVHEAPTTLQSIRTPTTDKNTRSTRHRKRLIDKTPNFIETYRAIFSQNSIDCIGVATKSLQRCRRQRPVEKLRRMLRRDPMVLNPQKLSEIVHPLLCRWHSSEKRVSVIALNWFRQLATGMEEPDDAEASLPTPASSPVPHSPTVHREPIDLTGDSEDEMSVEEDPLGGDTSPLTERVIPSAEVPASGLELPHPPSESDSSDGSDMPPKTDSALPEVNADIVTNNQSEPPPTPLIRISMEYPENNTGSKDEESPVASEMASSEQVNSDLPASETSTVEQTASGHVSGPAAASGDQPDAQSDEPEPMTIPTLSAIDADPELFPCTLPWESYQAIKDEILAPINQEGYVYVLRSRSRPGLVKVGKAVDIQHRLREIRKTCRLDDLEVVSDHLQCKIYHSAKLERLAHMELKTVQKADFKCNNPDHIARGVEHKEWFEINANIAVSVVQRWRKWLKSKPYGDVRIQNLSEKWVHAIENCFPEPEDDEKDVHDHSRRNQKFDDFVNGGLSS</sequence>
<feature type="compositionally biased region" description="Acidic residues" evidence="1">
    <location>
        <begin position="351"/>
        <end position="364"/>
    </location>
</feature>
<feature type="compositionally biased region" description="Polar residues" evidence="1">
    <location>
        <begin position="456"/>
        <end position="480"/>
    </location>
</feature>
<evidence type="ECO:0000313" key="4">
    <source>
        <dbReference type="Proteomes" id="UP000799772"/>
    </source>
</evidence>
<gene>
    <name evidence="3" type="ORF">NA57DRAFT_81321</name>
</gene>
<feature type="region of interest" description="Disordered" evidence="1">
    <location>
        <begin position="321"/>
        <end position="506"/>
    </location>
</feature>
<dbReference type="EMBL" id="ML978138">
    <property type="protein sequence ID" value="KAF2093393.1"/>
    <property type="molecule type" value="Genomic_DNA"/>
</dbReference>
<comment type="caution">
    <text evidence="3">The sequence shown here is derived from an EMBL/GenBank/DDBJ whole genome shotgun (WGS) entry which is preliminary data.</text>
</comment>
<evidence type="ECO:0000313" key="3">
    <source>
        <dbReference type="EMBL" id="KAF2093393.1"/>
    </source>
</evidence>
<dbReference type="InterPro" id="IPR053006">
    <property type="entry name" value="Meiosis_regulatory"/>
</dbReference>
<dbReference type="InterPro" id="IPR018306">
    <property type="entry name" value="Phage_T5_Orf172_DNA-bd"/>
</dbReference>
<reference evidence="3" key="1">
    <citation type="journal article" date="2020" name="Stud. Mycol.">
        <title>101 Dothideomycetes genomes: a test case for predicting lifestyles and emergence of pathogens.</title>
        <authorList>
            <person name="Haridas S."/>
            <person name="Albert R."/>
            <person name="Binder M."/>
            <person name="Bloem J."/>
            <person name="Labutti K."/>
            <person name="Salamov A."/>
            <person name="Andreopoulos B."/>
            <person name="Baker S."/>
            <person name="Barry K."/>
            <person name="Bills G."/>
            <person name="Bluhm B."/>
            <person name="Cannon C."/>
            <person name="Castanera R."/>
            <person name="Culley D."/>
            <person name="Daum C."/>
            <person name="Ezra D."/>
            <person name="Gonzalez J."/>
            <person name="Henrissat B."/>
            <person name="Kuo A."/>
            <person name="Liang C."/>
            <person name="Lipzen A."/>
            <person name="Lutzoni F."/>
            <person name="Magnuson J."/>
            <person name="Mondo S."/>
            <person name="Nolan M."/>
            <person name="Ohm R."/>
            <person name="Pangilinan J."/>
            <person name="Park H.-J."/>
            <person name="Ramirez L."/>
            <person name="Alfaro M."/>
            <person name="Sun H."/>
            <person name="Tritt A."/>
            <person name="Yoshinaga Y."/>
            <person name="Zwiers L.-H."/>
            <person name="Turgeon B."/>
            <person name="Goodwin S."/>
            <person name="Spatafora J."/>
            <person name="Crous P."/>
            <person name="Grigoriev I."/>
        </authorList>
    </citation>
    <scope>NUCLEOTIDE SEQUENCE</scope>
    <source>
        <strain evidence="3">CBS 133067</strain>
    </source>
</reference>
<dbReference type="AlphaFoldDB" id="A0A9P4I4M4"/>
<accession>A0A9P4I4M4</accession>
<proteinExistence type="predicted"/>
<evidence type="ECO:0000259" key="2">
    <source>
        <dbReference type="SMART" id="SM00974"/>
    </source>
</evidence>
<dbReference type="PANTHER" id="PTHR28094:SF1">
    <property type="entry name" value="MEIOTICALLY UP-REGULATED GENE 113 PROTEIN"/>
    <property type="match status" value="1"/>
</dbReference>
<evidence type="ECO:0000256" key="1">
    <source>
        <dbReference type="SAM" id="MobiDB-lite"/>
    </source>
</evidence>
<protein>
    <recommendedName>
        <fullName evidence="2">Bacteriophage T5 Orf172 DNA-binding domain-containing protein</fullName>
    </recommendedName>
</protein>
<feature type="domain" description="Bacteriophage T5 Orf172 DNA-binding" evidence="2">
    <location>
        <begin position="550"/>
        <end position="645"/>
    </location>
</feature>
<feature type="region of interest" description="Disordered" evidence="1">
    <location>
        <begin position="677"/>
        <end position="704"/>
    </location>
</feature>
<feature type="region of interest" description="Disordered" evidence="1">
    <location>
        <begin position="144"/>
        <end position="202"/>
    </location>
</feature>